<evidence type="ECO:0000313" key="2">
    <source>
        <dbReference type="Proteomes" id="UP000196560"/>
    </source>
</evidence>
<dbReference type="EMBL" id="NFHO01000002">
    <property type="protein sequence ID" value="OUN44095.1"/>
    <property type="molecule type" value="Genomic_DNA"/>
</dbReference>
<reference evidence="2" key="1">
    <citation type="submission" date="2017-04" db="EMBL/GenBank/DDBJ databases">
        <title>Function of individual gut microbiota members based on whole genome sequencing of pure cultures obtained from chicken caecum.</title>
        <authorList>
            <person name="Medvecky M."/>
            <person name="Cejkova D."/>
            <person name="Polansky O."/>
            <person name="Karasova D."/>
            <person name="Kubasova T."/>
            <person name="Cizek A."/>
            <person name="Rychlik I."/>
        </authorList>
    </citation>
    <scope>NUCLEOTIDE SEQUENCE [LARGE SCALE GENOMIC DNA]</scope>
    <source>
        <strain evidence="2">An70</strain>
    </source>
</reference>
<accession>A0A1Y3U7H8</accession>
<dbReference type="RefSeq" id="WP_087185848.1">
    <property type="nucleotide sequence ID" value="NZ_NFHO01000002.1"/>
</dbReference>
<keyword evidence="2" id="KW-1185">Reference proteome</keyword>
<dbReference type="SUPFAM" id="SSF89550">
    <property type="entry name" value="PHP domain-like"/>
    <property type="match status" value="1"/>
</dbReference>
<dbReference type="Gene3D" id="3.20.20.140">
    <property type="entry name" value="Metal-dependent hydrolases"/>
    <property type="match status" value="1"/>
</dbReference>
<dbReference type="AlphaFoldDB" id="A0A1Y3U7H8"/>
<protein>
    <recommendedName>
        <fullName evidence="3">Polymerase/histidinol phosphatase N-terminal domain-containing protein</fullName>
    </recommendedName>
</protein>
<dbReference type="Proteomes" id="UP000196560">
    <property type="component" value="Unassembled WGS sequence"/>
</dbReference>
<dbReference type="Gene3D" id="3.40.50.300">
    <property type="entry name" value="P-loop containing nucleotide triphosphate hydrolases"/>
    <property type="match status" value="1"/>
</dbReference>
<comment type="caution">
    <text evidence="1">The sequence shown here is derived from an EMBL/GenBank/DDBJ whole genome shotgun (WGS) entry which is preliminary data.</text>
</comment>
<name>A0A1Y3U7H8_9ACTN</name>
<evidence type="ECO:0008006" key="3">
    <source>
        <dbReference type="Google" id="ProtNLM"/>
    </source>
</evidence>
<sequence>MNRIDFHIHTVETASDSSGFNFDIEVLKDYVEGAHLAAIAITNHNGFYRDNYDQVSKALDIAVFPGAEINVTKLSGFGHVIIVADPADIDDFASGMATLAGECPGSSDHMSWERVVELFPKISNWLIIPHYKKSKKLDSATLSHIQSTTGYDALEVANAKKWLVERDGADAPLVVFSDCRPGLRMPDEDPDDNIRRYAYGYTYLQCNEMSFSSIKAAFANANNVEIFPTDRDFEILPEALPASRRMNVILGERSSGKTFTLKRILDAYEPEDRLYIEQFEITNKAKKDIFDKNVAEEDSVFFDNYFNALQDAINHYTQFDQGACEDAVRAYCTALVQFAAAPTDRYSERPIYNADEFTYEKSDAVEASDVKLRKAARELADGGKRPDVVKEYVDPNTLRALDSRLRELMKQARTARWQKKQCDAAVAEIKKELSKKSARKPLPQADQLREYFKYCYREKRLVEVLDALATPLDLKSDEEYKYLKKRTRQMYSNATEARKGCGLTLPSGTDVAGLFGAKVTSAKRLAVIRSFDATVQAAACRLLFNIKSRIVLNDESSAALSGGQRAEYLLLHRIAAAAGKDVVLIDEPESSFDNPFLNHDVITLLNDVAEHATVFLVTHNNTLGVSLLPDCIIYTEKTKSGEYRVYSGELSATKLIDAYGNTCDRKEVMLDTMEAGRIAYLERRTHYGLA</sequence>
<dbReference type="InterPro" id="IPR016195">
    <property type="entry name" value="Pol/histidinol_Pase-like"/>
</dbReference>
<dbReference type="InterPro" id="IPR027417">
    <property type="entry name" value="P-loop_NTPase"/>
</dbReference>
<organism evidence="1 2">
    <name type="scientific">Enorma massiliensis</name>
    <dbReference type="NCBI Taxonomy" id="1472761"/>
    <lineage>
        <taxon>Bacteria</taxon>
        <taxon>Bacillati</taxon>
        <taxon>Actinomycetota</taxon>
        <taxon>Coriobacteriia</taxon>
        <taxon>Coriobacteriales</taxon>
        <taxon>Coriobacteriaceae</taxon>
        <taxon>Enorma</taxon>
    </lineage>
</organism>
<evidence type="ECO:0000313" key="1">
    <source>
        <dbReference type="EMBL" id="OUN44095.1"/>
    </source>
</evidence>
<proteinExistence type="predicted"/>
<dbReference type="SUPFAM" id="SSF52540">
    <property type="entry name" value="P-loop containing nucleoside triphosphate hydrolases"/>
    <property type="match status" value="1"/>
</dbReference>
<gene>
    <name evidence="1" type="ORF">B5G21_02150</name>
</gene>